<dbReference type="Gene3D" id="3.40.1780.10">
    <property type="entry name" value="QueA-like"/>
    <property type="match status" value="1"/>
</dbReference>
<feature type="non-terminal residue" evidence="5">
    <location>
        <position position="1"/>
    </location>
</feature>
<dbReference type="InterPro" id="IPR042118">
    <property type="entry name" value="QueA_dom1"/>
</dbReference>
<evidence type="ECO:0000256" key="2">
    <source>
        <dbReference type="ARBA" id="ARBA00022679"/>
    </source>
</evidence>
<dbReference type="InterPro" id="IPR036100">
    <property type="entry name" value="QueA_sf"/>
</dbReference>
<dbReference type="EC" id="2.4.99.17" evidence="5"/>
<keyword evidence="5" id="KW-0413">Isomerase</keyword>
<protein>
    <submittedName>
        <fullName evidence="5">S-adenosylmethionine:tRNA ribosyltransferase-isomerase</fullName>
        <ecNumber evidence="5">2.4.99.17</ecNumber>
    </submittedName>
</protein>
<evidence type="ECO:0000256" key="3">
    <source>
        <dbReference type="ARBA" id="ARBA00022691"/>
    </source>
</evidence>
<sequence length="122" mass="13650">EIHAEWVTVTRETVRAVELARARGGRVWAVGTTSARALEFAADGQGGVRPVAGEACRLYIYPGYKYQVVDNMITNFHLPKSSLLFMVSAFAGRERLMAAYHEALKLGYRFYSYGDAMVLARR</sequence>
<dbReference type="GO" id="GO:0008616">
    <property type="term" value="P:tRNA queuosine(34) biosynthetic process"/>
    <property type="evidence" value="ECO:0007669"/>
    <property type="project" value="UniProtKB-KW"/>
</dbReference>
<keyword evidence="3" id="KW-0949">S-adenosyl-L-methionine</keyword>
<proteinExistence type="predicted"/>
<name>A0A3B0VWV4_9ZZZZ</name>
<evidence type="ECO:0000256" key="1">
    <source>
        <dbReference type="ARBA" id="ARBA00022490"/>
    </source>
</evidence>
<keyword evidence="1" id="KW-0963">Cytoplasm</keyword>
<keyword evidence="5" id="KW-0328">Glycosyltransferase</keyword>
<dbReference type="SUPFAM" id="SSF111337">
    <property type="entry name" value="QueA-like"/>
    <property type="match status" value="1"/>
</dbReference>
<evidence type="ECO:0000313" key="5">
    <source>
        <dbReference type="EMBL" id="VAW41379.1"/>
    </source>
</evidence>
<reference evidence="5" key="1">
    <citation type="submission" date="2018-06" db="EMBL/GenBank/DDBJ databases">
        <authorList>
            <person name="Zhirakovskaya E."/>
        </authorList>
    </citation>
    <scope>NUCLEOTIDE SEQUENCE</scope>
</reference>
<organism evidence="5">
    <name type="scientific">hydrothermal vent metagenome</name>
    <dbReference type="NCBI Taxonomy" id="652676"/>
    <lineage>
        <taxon>unclassified sequences</taxon>
        <taxon>metagenomes</taxon>
        <taxon>ecological metagenomes</taxon>
    </lineage>
</organism>
<dbReference type="InterPro" id="IPR003699">
    <property type="entry name" value="QueA"/>
</dbReference>
<dbReference type="AlphaFoldDB" id="A0A3B0VWV4"/>
<keyword evidence="2 5" id="KW-0808">Transferase</keyword>
<dbReference type="EMBL" id="UOEX01000382">
    <property type="protein sequence ID" value="VAW41379.1"/>
    <property type="molecule type" value="Genomic_DNA"/>
</dbReference>
<accession>A0A3B0VWV4</accession>
<dbReference type="GO" id="GO:0051075">
    <property type="term" value="F:S-adenosylmethionine:tRNA ribosyltransferase-isomerase activity"/>
    <property type="evidence" value="ECO:0007669"/>
    <property type="project" value="UniProtKB-EC"/>
</dbReference>
<dbReference type="PANTHER" id="PTHR30307:SF0">
    <property type="entry name" value="S-ADENOSYLMETHIONINE:TRNA RIBOSYLTRANSFERASE-ISOMERASE"/>
    <property type="match status" value="1"/>
</dbReference>
<dbReference type="Pfam" id="PF02547">
    <property type="entry name" value="Queuosine_synth"/>
    <property type="match status" value="1"/>
</dbReference>
<evidence type="ECO:0000256" key="4">
    <source>
        <dbReference type="ARBA" id="ARBA00022785"/>
    </source>
</evidence>
<dbReference type="PANTHER" id="PTHR30307">
    <property type="entry name" value="S-ADENOSYLMETHIONINE:TRNA RIBOSYLTRANSFERASE-ISOMERASE"/>
    <property type="match status" value="1"/>
</dbReference>
<keyword evidence="4" id="KW-0671">Queuosine biosynthesis</keyword>
<gene>
    <name evidence="5" type="ORF">MNBD_DELTA03-1025</name>
</gene>